<dbReference type="Proteomes" id="UP000188184">
    <property type="component" value="Chromosome"/>
</dbReference>
<evidence type="ECO:0000313" key="1">
    <source>
        <dbReference type="EMBL" id="AQQ54410.1"/>
    </source>
</evidence>
<gene>
    <name evidence="1" type="ORF">B0X71_15745</name>
</gene>
<keyword evidence="2" id="KW-1185">Reference proteome</keyword>
<dbReference type="KEGG" id="pmar:B0X71_15745"/>
<organism evidence="1 2">
    <name type="scientific">Planococcus lenghuensis</name>
    <dbReference type="NCBI Taxonomy" id="2213202"/>
    <lineage>
        <taxon>Bacteria</taxon>
        <taxon>Bacillati</taxon>
        <taxon>Bacillota</taxon>
        <taxon>Bacilli</taxon>
        <taxon>Bacillales</taxon>
        <taxon>Caryophanaceae</taxon>
        <taxon>Planococcus</taxon>
    </lineage>
</organism>
<reference evidence="1 2" key="1">
    <citation type="submission" date="2017-02" db="EMBL/GenBank/DDBJ databases">
        <title>The complete genomic sequence of a novel cold adapted crude oil-degrading bacterium Planococcus qaidamina Y42.</title>
        <authorList>
            <person name="Yang R."/>
        </authorList>
    </citation>
    <scope>NUCLEOTIDE SEQUENCE [LARGE SCALE GENOMIC DNA]</scope>
    <source>
        <strain evidence="1 2">Y42</strain>
    </source>
</reference>
<dbReference type="EMBL" id="CP019640">
    <property type="protein sequence ID" value="AQQ54410.1"/>
    <property type="molecule type" value="Genomic_DNA"/>
</dbReference>
<sequence>MELPFAFKHHLANQSVIVGKEAVQPLSGFPEIIEELKAWSGTETDGVAISYFFRQYALFITAQFDAIATSGLYFSGTWKDLQFSRIRKYGYPLLETHTDPALFVPVTQSDRFKAFHHILSEQTDAFIQEFRKHAKISPVILWENVLGSVLWFYANLEQRDPRRAAEDIEWLMDSGNWAPVRKSYLAAMVGNATLQQAVTQPLRRTCCLYKELPDFDTCTFCPVAT</sequence>
<dbReference type="RefSeq" id="WP_077590301.1">
    <property type="nucleotide sequence ID" value="NZ_CP019640.1"/>
</dbReference>
<proteinExistence type="predicted"/>
<evidence type="ECO:0000313" key="2">
    <source>
        <dbReference type="Proteomes" id="UP000188184"/>
    </source>
</evidence>
<dbReference type="OrthoDB" id="5870636at2"/>
<evidence type="ECO:0008006" key="3">
    <source>
        <dbReference type="Google" id="ProtNLM"/>
    </source>
</evidence>
<dbReference type="AlphaFoldDB" id="A0A1Q2L1S5"/>
<protein>
    <recommendedName>
        <fullName evidence="3">Ferric iron reductase protein FhuF</fullName>
    </recommendedName>
</protein>
<accession>A0A1Q2L1S5</accession>
<name>A0A1Q2L1S5_9BACL</name>